<dbReference type="EMBL" id="WNDX01000064">
    <property type="protein sequence ID" value="KAF1043194.1"/>
    <property type="molecule type" value="Genomic_DNA"/>
</dbReference>
<comment type="caution">
    <text evidence="1">The sequence shown here is derived from an EMBL/GenBank/DDBJ whole genome shotgun (WGS) entry which is preliminary data.</text>
</comment>
<proteinExistence type="predicted"/>
<name>A0A7V8FWC3_9BURK</name>
<reference evidence="2" key="1">
    <citation type="journal article" date="2020" name="MBio">
        <title>Horizontal gene transfer to a defensive symbiont with a reduced genome amongst a multipartite beetle microbiome.</title>
        <authorList>
            <person name="Waterworth S.C."/>
            <person name="Florez L.V."/>
            <person name="Rees E.R."/>
            <person name="Hertweck C."/>
            <person name="Kaltenpoth M."/>
            <person name="Kwan J.C."/>
        </authorList>
    </citation>
    <scope>NUCLEOTIDE SEQUENCE [LARGE SCALE GENOMIC DNA]</scope>
</reference>
<organism evidence="1 2">
    <name type="scientific">Herbaspirillum frisingense</name>
    <dbReference type="NCBI Taxonomy" id="92645"/>
    <lineage>
        <taxon>Bacteria</taxon>
        <taxon>Pseudomonadati</taxon>
        <taxon>Pseudomonadota</taxon>
        <taxon>Betaproteobacteria</taxon>
        <taxon>Burkholderiales</taxon>
        <taxon>Oxalobacteraceae</taxon>
        <taxon>Herbaspirillum</taxon>
    </lineage>
</organism>
<dbReference type="Proteomes" id="UP000462435">
    <property type="component" value="Unassembled WGS sequence"/>
</dbReference>
<evidence type="ECO:0000313" key="1">
    <source>
        <dbReference type="EMBL" id="KAF1043194.1"/>
    </source>
</evidence>
<sequence length="38" mass="4093">MLNTLINNMLSTLAHPVIHLAGTAHGAVEYIGRYVGML</sequence>
<protein>
    <submittedName>
        <fullName evidence="1">Uncharacterized protein</fullName>
    </submittedName>
</protein>
<dbReference type="AlphaFoldDB" id="A0A7V8FWC3"/>
<gene>
    <name evidence="1" type="ORF">GAK35_02286</name>
</gene>
<accession>A0A7V8FWC3</accession>
<evidence type="ECO:0000313" key="2">
    <source>
        <dbReference type="Proteomes" id="UP000462435"/>
    </source>
</evidence>